<comment type="caution">
    <text evidence="1">The sequence shown here is derived from an EMBL/GenBank/DDBJ whole genome shotgun (WGS) entry which is preliminary data.</text>
</comment>
<dbReference type="PATRIC" id="fig|993517.3.peg.3111"/>
<evidence type="ECO:0000313" key="1">
    <source>
        <dbReference type="EMBL" id="EKK01808.1"/>
    </source>
</evidence>
<protein>
    <recommendedName>
        <fullName evidence="3">Integrase</fullName>
    </recommendedName>
</protein>
<accession>K5DHA2</accession>
<dbReference type="EMBL" id="AMCW01000080">
    <property type="protein sequence ID" value="EKK01808.1"/>
    <property type="molecule type" value="Genomic_DNA"/>
</dbReference>
<proteinExistence type="predicted"/>
<dbReference type="Proteomes" id="UP000007993">
    <property type="component" value="Unassembled WGS sequence"/>
</dbReference>
<gene>
    <name evidence="1" type="ORF">RBSH_02871</name>
</gene>
<evidence type="ECO:0008006" key="3">
    <source>
        <dbReference type="Google" id="ProtNLM"/>
    </source>
</evidence>
<organism evidence="1 2">
    <name type="scientific">Rhodopirellula baltica SH28</name>
    <dbReference type="NCBI Taxonomy" id="993517"/>
    <lineage>
        <taxon>Bacteria</taxon>
        <taxon>Pseudomonadati</taxon>
        <taxon>Planctomycetota</taxon>
        <taxon>Planctomycetia</taxon>
        <taxon>Pirellulales</taxon>
        <taxon>Pirellulaceae</taxon>
        <taxon>Rhodopirellula</taxon>
    </lineage>
</organism>
<dbReference type="AlphaFoldDB" id="K5DHA2"/>
<name>K5DHA2_RHOBT</name>
<sequence length="50" mass="5561">MGHSSRVAERHYLQTTDAHWQRAVEETVGGVFSADQGQSAMTRNQAKSRS</sequence>
<reference evidence="1 2" key="1">
    <citation type="journal article" date="2013" name="Mar. Genomics">
        <title>Expression of sulfatases in Rhodopirellula baltica and the diversity of sulfatases in the genus Rhodopirellula.</title>
        <authorList>
            <person name="Wegner C.E."/>
            <person name="Richter-Heitmann T."/>
            <person name="Klindworth A."/>
            <person name="Klockow C."/>
            <person name="Richter M."/>
            <person name="Achstetter T."/>
            <person name="Glockner F.O."/>
            <person name="Harder J."/>
        </authorList>
    </citation>
    <scope>NUCLEOTIDE SEQUENCE [LARGE SCALE GENOMIC DNA]</scope>
    <source>
        <strain evidence="1 2">SH28</strain>
    </source>
</reference>
<evidence type="ECO:0000313" key="2">
    <source>
        <dbReference type="Proteomes" id="UP000007993"/>
    </source>
</evidence>